<evidence type="ECO:0000313" key="3">
    <source>
        <dbReference type="Proteomes" id="UP001276150"/>
    </source>
</evidence>
<sequence length="173" mass="18941">MEDLAQALQDALGTALAVYLGPEHLDDQPELPHVIVVPTAETLTPPTQNPQQLVGDSAMTVDVICRAVTYQDARTLALLCWTALMPLRARPTAAVQYGSEPWGDYTVRSAVLTVTVTAPVLRSDVTLARIEEIAAHHRYLIPATQQEVSNDQEPEGGTYRGDFHEHADPVHRL</sequence>
<name>A0ABU4DWQ1_9DEIO</name>
<organism evidence="2 3">
    <name type="scientific">Deinococcus arenicola</name>
    <dbReference type="NCBI Taxonomy" id="2994950"/>
    <lineage>
        <taxon>Bacteria</taxon>
        <taxon>Thermotogati</taxon>
        <taxon>Deinococcota</taxon>
        <taxon>Deinococci</taxon>
        <taxon>Deinococcales</taxon>
        <taxon>Deinococcaceae</taxon>
        <taxon>Deinococcus</taxon>
    </lineage>
</organism>
<proteinExistence type="predicted"/>
<protein>
    <recommendedName>
        <fullName evidence="4">DUF3168 domain-containing protein</fullName>
    </recommendedName>
</protein>
<reference evidence="2 3" key="1">
    <citation type="submission" date="2022-11" db="EMBL/GenBank/DDBJ databases">
        <title>Deinococcus ZS9-10, Low Temperature and Draught-tolerating, UV-resistant Bacteria from Continental Antarctica.</title>
        <authorList>
            <person name="Cheng L."/>
        </authorList>
    </citation>
    <scope>NUCLEOTIDE SEQUENCE [LARGE SCALE GENOMIC DNA]</scope>
    <source>
        <strain evidence="2 3">ZS9-10</strain>
    </source>
</reference>
<dbReference type="Proteomes" id="UP001276150">
    <property type="component" value="Unassembled WGS sequence"/>
</dbReference>
<dbReference type="RefSeq" id="WP_317641731.1">
    <property type="nucleotide sequence ID" value="NZ_JAPMIV010000059.1"/>
</dbReference>
<evidence type="ECO:0000313" key="2">
    <source>
        <dbReference type="EMBL" id="MDV6376372.1"/>
    </source>
</evidence>
<keyword evidence="3" id="KW-1185">Reference proteome</keyword>
<feature type="region of interest" description="Disordered" evidence="1">
    <location>
        <begin position="144"/>
        <end position="173"/>
    </location>
</feature>
<gene>
    <name evidence="2" type="ORF">ORD21_17395</name>
</gene>
<evidence type="ECO:0008006" key="4">
    <source>
        <dbReference type="Google" id="ProtNLM"/>
    </source>
</evidence>
<comment type="caution">
    <text evidence="2">The sequence shown here is derived from an EMBL/GenBank/DDBJ whole genome shotgun (WGS) entry which is preliminary data.</text>
</comment>
<feature type="compositionally biased region" description="Basic and acidic residues" evidence="1">
    <location>
        <begin position="161"/>
        <end position="173"/>
    </location>
</feature>
<dbReference type="EMBL" id="JAPMIV010000059">
    <property type="protein sequence ID" value="MDV6376372.1"/>
    <property type="molecule type" value="Genomic_DNA"/>
</dbReference>
<accession>A0ABU4DWQ1</accession>
<evidence type="ECO:0000256" key="1">
    <source>
        <dbReference type="SAM" id="MobiDB-lite"/>
    </source>
</evidence>